<dbReference type="PROSITE" id="PS51175">
    <property type="entry name" value="CBM6"/>
    <property type="match status" value="1"/>
</dbReference>
<dbReference type="PANTHER" id="PTHR42970">
    <property type="entry name" value="PECTATE LYASE C-RELATED"/>
    <property type="match status" value="1"/>
</dbReference>
<evidence type="ECO:0000256" key="7">
    <source>
        <dbReference type="SAM" id="MobiDB-lite"/>
    </source>
</evidence>
<dbReference type="Pfam" id="PF18962">
    <property type="entry name" value="Por_Secre_tail"/>
    <property type="match status" value="1"/>
</dbReference>
<dbReference type="RefSeq" id="WP_220253214.1">
    <property type="nucleotide sequence ID" value="NZ_JAICCF010000005.1"/>
</dbReference>
<evidence type="ECO:0000313" key="10">
    <source>
        <dbReference type="Proteomes" id="UP000812961"/>
    </source>
</evidence>
<evidence type="ECO:0000256" key="6">
    <source>
        <dbReference type="ARBA" id="ARBA00023180"/>
    </source>
</evidence>
<dbReference type="Gene3D" id="2.160.20.10">
    <property type="entry name" value="Single-stranded right-handed beta-helix, Pectin lyase-like"/>
    <property type="match status" value="1"/>
</dbReference>
<dbReference type="Gene3D" id="2.60.120.260">
    <property type="entry name" value="Galactose-binding domain-like"/>
    <property type="match status" value="1"/>
</dbReference>
<dbReference type="SUPFAM" id="SSF49785">
    <property type="entry name" value="Galactose-binding domain-like"/>
    <property type="match status" value="1"/>
</dbReference>
<keyword evidence="5" id="KW-0106">Calcium</keyword>
<keyword evidence="3" id="KW-0479">Metal-binding</keyword>
<evidence type="ECO:0000256" key="3">
    <source>
        <dbReference type="ARBA" id="ARBA00022723"/>
    </source>
</evidence>
<evidence type="ECO:0000256" key="5">
    <source>
        <dbReference type="ARBA" id="ARBA00022837"/>
    </source>
</evidence>
<accession>A0ABS7GMK8</accession>
<keyword evidence="4" id="KW-0732">Signal</keyword>
<reference evidence="9 10" key="1">
    <citation type="submission" date="2021-08" db="EMBL/GenBank/DDBJ databases">
        <title>The genome sequence of Chitinophaga sp. B61.</title>
        <authorList>
            <person name="Zhang X."/>
        </authorList>
    </citation>
    <scope>NUCLEOTIDE SEQUENCE [LARGE SCALE GENOMIC DNA]</scope>
    <source>
        <strain evidence="9 10">B61</strain>
    </source>
</reference>
<evidence type="ECO:0000259" key="8">
    <source>
        <dbReference type="PROSITE" id="PS51175"/>
    </source>
</evidence>
<comment type="caution">
    <text evidence="9">The sequence shown here is derived from an EMBL/GenBank/DDBJ whole genome shotgun (WGS) entry which is preliminary data.</text>
</comment>
<dbReference type="Pfam" id="PF18884">
    <property type="entry name" value="TSP3_bac"/>
    <property type="match status" value="1"/>
</dbReference>
<evidence type="ECO:0000256" key="1">
    <source>
        <dbReference type="ARBA" id="ARBA00004613"/>
    </source>
</evidence>
<comment type="subcellular location">
    <subcellularLocation>
        <location evidence="1">Secreted</location>
    </subcellularLocation>
</comment>
<dbReference type="NCBIfam" id="TIGR04183">
    <property type="entry name" value="Por_Secre_tail"/>
    <property type="match status" value="1"/>
</dbReference>
<dbReference type="InterPro" id="IPR008979">
    <property type="entry name" value="Galactose-bd-like_sf"/>
</dbReference>
<protein>
    <submittedName>
        <fullName evidence="9">Carbohydrate-binding protein</fullName>
    </submittedName>
</protein>
<keyword evidence="2" id="KW-0964">Secreted</keyword>
<dbReference type="InterPro" id="IPR052063">
    <property type="entry name" value="Polysaccharide_Lyase_1"/>
</dbReference>
<dbReference type="CDD" id="cd04082">
    <property type="entry name" value="CBM35_pectate_lyase-like"/>
    <property type="match status" value="1"/>
</dbReference>
<dbReference type="InterPro" id="IPR005084">
    <property type="entry name" value="CBM6"/>
</dbReference>
<proteinExistence type="predicted"/>
<feature type="domain" description="CBM6" evidence="8">
    <location>
        <begin position="488"/>
        <end position="614"/>
    </location>
</feature>
<name>A0ABS7GMK8_9BACT</name>
<dbReference type="PANTHER" id="PTHR42970:SF1">
    <property type="entry name" value="PECTATE LYASE C-RELATED"/>
    <property type="match status" value="1"/>
</dbReference>
<dbReference type="SUPFAM" id="SSF51126">
    <property type="entry name" value="Pectin lyase-like"/>
    <property type="match status" value="1"/>
</dbReference>
<feature type="region of interest" description="Disordered" evidence="7">
    <location>
        <begin position="425"/>
        <end position="463"/>
    </location>
</feature>
<gene>
    <name evidence="9" type="ORF">K1Y79_26400</name>
</gene>
<dbReference type="InterPro" id="IPR026444">
    <property type="entry name" value="Secre_tail"/>
</dbReference>
<dbReference type="EMBL" id="JAICCF010000005">
    <property type="protein sequence ID" value="MBW8687898.1"/>
    <property type="molecule type" value="Genomic_DNA"/>
</dbReference>
<keyword evidence="6" id="KW-0325">Glycoprotein</keyword>
<feature type="compositionally biased region" description="Low complexity" evidence="7">
    <location>
        <begin position="451"/>
        <end position="460"/>
    </location>
</feature>
<dbReference type="InterPro" id="IPR059100">
    <property type="entry name" value="TSP3_bac"/>
</dbReference>
<evidence type="ECO:0000256" key="2">
    <source>
        <dbReference type="ARBA" id="ARBA00022525"/>
    </source>
</evidence>
<dbReference type="Pfam" id="PF03422">
    <property type="entry name" value="CBM_6"/>
    <property type="match status" value="1"/>
</dbReference>
<dbReference type="Proteomes" id="UP000812961">
    <property type="component" value="Unassembled WGS sequence"/>
</dbReference>
<keyword evidence="10" id="KW-1185">Reference proteome</keyword>
<evidence type="ECO:0000313" key="9">
    <source>
        <dbReference type="EMBL" id="MBW8687898.1"/>
    </source>
</evidence>
<sequence length="716" mass="75153">MKTLKKILPSSRLKRALFRLGIGGLLLLTYPTAAQQLAFPTAEGFGRLASGGRGGKVYFVTNLNDAGPGSFREAFNAYPGEPLTIMFRVGGIINLTSELRIRRSDITIAGQTAPGGGICLKGHSFIMNGARAASQGGNHGNVIIRYIRSRPGGTLSTGIYGFNMENCHNVIIDHCSFSWANEECAAMYDFKNATVQWCIVSEGLYNAGHAKGVRGYGGVWGGQNASYHHNLITNQNSRAIRFGGARAHDTLALTDYRNNVIYNSGSGGAAYGGEVEITGGRSHINMVNNYYKPGPANANLNFIQVSYNAKGIGKWYLTGNYMHGNSGKTNDNWTGVDLSRVPAAEQPNAKSNTPFSVAGAAIKTQSAATAYTEVLQKAGATLPQRDVVDSRLVNETSTGTVAASGGSANKPGIIDSPAEVGGWPAYAAGSAPVDSDNDGMPDAWESANGTDPNAADNNGDLDGDGYTNLEEYLNFLTGENPGNASSGLTIQENTTGFCSVDGAVENATNNFTGTGYANVNSGVGAGITWRINAPVAGSYTLTWRYANAGGLNRPAKLLINNIAVVNNIDFPSTADWHTWRTVSVTISLAAGQQTIRLESTASNGLGNIDYLSLSGSPTAVSCAGVTGNGDTPAALIHAAPSRNGHAAVAYPNPSNGTFNIRASGKFGYVISDMQGAQIEKGTGENSLSIGSRLAPGTYLLRVMRNGIPETIKLIRQ</sequence>
<evidence type="ECO:0000256" key="4">
    <source>
        <dbReference type="ARBA" id="ARBA00022729"/>
    </source>
</evidence>
<organism evidence="9 10">
    <name type="scientific">Chitinophaga rhizophila</name>
    <dbReference type="NCBI Taxonomy" id="2866212"/>
    <lineage>
        <taxon>Bacteria</taxon>
        <taxon>Pseudomonadati</taxon>
        <taxon>Bacteroidota</taxon>
        <taxon>Chitinophagia</taxon>
        <taxon>Chitinophagales</taxon>
        <taxon>Chitinophagaceae</taxon>
        <taxon>Chitinophaga</taxon>
    </lineage>
</organism>
<dbReference type="InterPro" id="IPR011050">
    <property type="entry name" value="Pectin_lyase_fold/virulence"/>
</dbReference>
<dbReference type="InterPro" id="IPR012334">
    <property type="entry name" value="Pectin_lyas_fold"/>
</dbReference>